<dbReference type="STRING" id="1122159.SAMN02745246_01415"/>
<reference evidence="1 2" key="1">
    <citation type="submission" date="2018-07" db="EMBL/GenBank/DDBJ databases">
        <title>Leeuwenhoekiella genomics.</title>
        <authorList>
            <person name="Tahon G."/>
            <person name="Willems A."/>
        </authorList>
    </citation>
    <scope>NUCLEOTIDE SEQUENCE [LARGE SCALE GENOMIC DNA]</scope>
    <source>
        <strain evidence="1 2">LMG 1345</strain>
    </source>
</reference>
<evidence type="ECO:0000313" key="1">
    <source>
        <dbReference type="EMBL" id="RXG32055.1"/>
    </source>
</evidence>
<dbReference type="Proteomes" id="UP000290608">
    <property type="component" value="Unassembled WGS sequence"/>
</dbReference>
<protein>
    <submittedName>
        <fullName evidence="1">Uncharacterized protein</fullName>
    </submittedName>
</protein>
<organism evidence="1 2">
    <name type="scientific">Leeuwenhoekiella marinoflava</name>
    <dbReference type="NCBI Taxonomy" id="988"/>
    <lineage>
        <taxon>Bacteria</taxon>
        <taxon>Pseudomonadati</taxon>
        <taxon>Bacteroidota</taxon>
        <taxon>Flavobacteriia</taxon>
        <taxon>Flavobacteriales</taxon>
        <taxon>Flavobacteriaceae</taxon>
        <taxon>Leeuwenhoekiella</taxon>
    </lineage>
</organism>
<sequence length="87" mass="10172">MDGCEGFKNVNIMSTTTQNLQGEVNKFQTSSIVKNILHEKGFSFLFNWADYEFYKNQCKNAFNKAYSIAEKFLEQAEQDSDFNQYPF</sequence>
<dbReference type="EMBL" id="QOVL01000005">
    <property type="protein sequence ID" value="RXG32055.1"/>
    <property type="molecule type" value="Genomic_DNA"/>
</dbReference>
<name>A0A4Q0PQD2_9FLAO</name>
<dbReference type="AlphaFoldDB" id="A0A4Q0PQD2"/>
<gene>
    <name evidence="1" type="ORF">DSL99_1360</name>
</gene>
<accession>A0A4Q0PQD2</accession>
<comment type="caution">
    <text evidence="1">The sequence shown here is derived from an EMBL/GenBank/DDBJ whole genome shotgun (WGS) entry which is preliminary data.</text>
</comment>
<proteinExistence type="predicted"/>
<evidence type="ECO:0000313" key="2">
    <source>
        <dbReference type="Proteomes" id="UP000290608"/>
    </source>
</evidence>